<evidence type="ECO:0000259" key="7">
    <source>
        <dbReference type="Pfam" id="PF17389"/>
    </source>
</evidence>
<dbReference type="Gene3D" id="2.60.120.560">
    <property type="entry name" value="Exo-inulinase, domain 1"/>
    <property type="match status" value="1"/>
</dbReference>
<dbReference type="RefSeq" id="WP_205356137.1">
    <property type="nucleotide sequence ID" value="NZ_JADKYB010000003.1"/>
</dbReference>
<dbReference type="InterPro" id="IPR008928">
    <property type="entry name" value="6-hairpin_glycosidase_sf"/>
</dbReference>
<dbReference type="PANTHER" id="PTHR33307:SF6">
    <property type="entry name" value="ALPHA-RHAMNOSIDASE (EUROFUNG)-RELATED"/>
    <property type="match status" value="1"/>
</dbReference>
<evidence type="ECO:0000256" key="4">
    <source>
        <dbReference type="SAM" id="SignalP"/>
    </source>
</evidence>
<evidence type="ECO:0000256" key="1">
    <source>
        <dbReference type="ARBA" id="ARBA00001445"/>
    </source>
</evidence>
<dbReference type="InterPro" id="IPR044048">
    <property type="entry name" value="Big_12"/>
</dbReference>
<dbReference type="InterPro" id="IPR035398">
    <property type="entry name" value="Bac_rhamnosid_C"/>
</dbReference>
<accession>A0ABS2TLR0</accession>
<dbReference type="InterPro" id="IPR008902">
    <property type="entry name" value="Rhamnosid_concanavalin"/>
</dbReference>
<dbReference type="EMBL" id="JADKYB010000003">
    <property type="protein sequence ID" value="MBM9504276.1"/>
    <property type="molecule type" value="Genomic_DNA"/>
</dbReference>
<evidence type="ECO:0000313" key="10">
    <source>
        <dbReference type="EMBL" id="MBM9504276.1"/>
    </source>
</evidence>
<dbReference type="Gene3D" id="1.50.10.10">
    <property type="match status" value="1"/>
</dbReference>
<dbReference type="Pfam" id="PF25788">
    <property type="entry name" value="Ig_Rha78A_N"/>
    <property type="match status" value="1"/>
</dbReference>
<evidence type="ECO:0000256" key="3">
    <source>
        <dbReference type="ARBA" id="ARBA00022801"/>
    </source>
</evidence>
<dbReference type="Pfam" id="PF19078">
    <property type="entry name" value="Big_12"/>
    <property type="match status" value="1"/>
</dbReference>
<dbReference type="InterPro" id="IPR013320">
    <property type="entry name" value="ConA-like_dom_sf"/>
</dbReference>
<keyword evidence="3 10" id="KW-0378">Hydrolase</keyword>
<dbReference type="Pfam" id="PF08531">
    <property type="entry name" value="Bac_rhamnosid_N"/>
    <property type="match status" value="1"/>
</dbReference>
<dbReference type="Pfam" id="PF17389">
    <property type="entry name" value="Bac_rhamnosid6H"/>
    <property type="match status" value="1"/>
</dbReference>
<keyword evidence="4" id="KW-0732">Signal</keyword>
<reference evidence="10 11" key="1">
    <citation type="submission" date="2021-01" db="EMBL/GenBank/DDBJ databases">
        <title>Streptomyces acididurans sp. nov., isolated from a peat swamp forest soil.</title>
        <authorList>
            <person name="Chantavorakit T."/>
            <person name="Duangmal K."/>
        </authorList>
    </citation>
    <scope>NUCLEOTIDE SEQUENCE [LARGE SCALE GENOMIC DNA]</scope>
    <source>
        <strain evidence="10 11">KK5PA1</strain>
    </source>
</reference>
<dbReference type="InterPro" id="IPR013737">
    <property type="entry name" value="Bac_rhamnosid_N"/>
</dbReference>
<comment type="catalytic activity">
    <reaction evidence="1">
        <text>Hydrolysis of terminal non-reducing alpha-L-rhamnose residues in alpha-L-rhamnosides.</text>
        <dbReference type="EC" id="3.2.1.40"/>
    </reaction>
</comment>
<organism evidence="10 11">
    <name type="scientific">Actinacidiphila acididurans</name>
    <dbReference type="NCBI Taxonomy" id="2784346"/>
    <lineage>
        <taxon>Bacteria</taxon>
        <taxon>Bacillati</taxon>
        <taxon>Actinomycetota</taxon>
        <taxon>Actinomycetes</taxon>
        <taxon>Kitasatosporales</taxon>
        <taxon>Streptomycetaceae</taxon>
        <taxon>Actinacidiphila</taxon>
    </lineage>
</organism>
<evidence type="ECO:0000259" key="5">
    <source>
        <dbReference type="Pfam" id="PF05592"/>
    </source>
</evidence>
<protein>
    <recommendedName>
        <fullName evidence="2">alpha-L-rhamnosidase</fullName>
        <ecNumber evidence="2">3.2.1.40</ecNumber>
    </recommendedName>
</protein>
<feature type="signal peptide" evidence="4">
    <location>
        <begin position="1"/>
        <end position="32"/>
    </location>
</feature>
<dbReference type="Pfam" id="PF05592">
    <property type="entry name" value="Bac_rhamnosid"/>
    <property type="match status" value="1"/>
</dbReference>
<dbReference type="SUPFAM" id="SSF48208">
    <property type="entry name" value="Six-hairpin glycosidases"/>
    <property type="match status" value="1"/>
</dbReference>
<feature type="domain" description="Bacterial alpha-L-rhamnosidase N-terminal" evidence="6">
    <location>
        <begin position="422"/>
        <end position="531"/>
    </location>
</feature>
<dbReference type="Proteomes" id="UP000749040">
    <property type="component" value="Unassembled WGS sequence"/>
</dbReference>
<dbReference type="Gene3D" id="2.60.120.260">
    <property type="entry name" value="Galactose-binding domain-like"/>
    <property type="match status" value="2"/>
</dbReference>
<feature type="chain" id="PRO_5047289962" description="alpha-L-rhamnosidase" evidence="4">
    <location>
        <begin position="33"/>
        <end position="1188"/>
    </location>
</feature>
<dbReference type="InterPro" id="IPR013783">
    <property type="entry name" value="Ig-like_fold"/>
</dbReference>
<dbReference type="Gene3D" id="2.60.40.10">
    <property type="entry name" value="Immunoglobulins"/>
    <property type="match status" value="1"/>
</dbReference>
<evidence type="ECO:0000259" key="8">
    <source>
        <dbReference type="Pfam" id="PF17390"/>
    </source>
</evidence>
<feature type="domain" description="Alpha-L-rhamnosidase concanavalin-like" evidence="5">
    <location>
        <begin position="534"/>
        <end position="628"/>
    </location>
</feature>
<dbReference type="SUPFAM" id="SSF49899">
    <property type="entry name" value="Concanavalin A-like lectins/glucanases"/>
    <property type="match status" value="1"/>
</dbReference>
<evidence type="ECO:0000259" key="9">
    <source>
        <dbReference type="Pfam" id="PF19078"/>
    </source>
</evidence>
<sequence length="1188" mass="125947">MRRRWASLVATTAVVASLALMQPFAGPAGAQAADVSGSGTGIGAASGAPTGLVTDSLAAPMDVDQAGGGLDFGWQSRVGQQSAYEIRVSAGDSDDAPAVWDSSRIASDASTAVPYGGGALKPAERYSWRVRVWDEQGRPTAWSRPALFGTGPGRTWGSSRPIWSAPPSQPAWTDYRLDLKLAVTRTALGVKFRSPDSRDGYMWQFRASNAATPNSLVPHIETNGSYKVGTPVPLGTALNPDTTHDVAIEVTGSTIRTYLDGNLVDSRTDTTYSQGGIGLRTGSTETGTVDDITVTSLVPAESGKALYAEDFGAADASFPCGTVQDRQLVIGTSQDCLSVNTTDDWALMRRDFALAPGKTVDWATAFATGSSFDAAKQYVYKMYLDGGFVGLGPTESFGTETRYDGFDVTKALTTGGAHTLSAIAYTTKDQRFQAYLVIRYTDGSTQTVGTGPDWRTRSGATVWPSARSIGTSYWSAPQEDITMSAYPDGFGTPGFDDSSWSGAAVKNAFTDLEPTPFAKVTEQLRAPVRITDKGNGDYLVDFGRTWQGGVHLTLTGTAGRRVTLRFGEELSGPDTVRYQLRAGNTYQDVVTMRYGTQTVDTWGMRVFRYLDVIGSPVPVTTHDLQALALVYPFDESQSQLTSSNPDLVSVWQLSKDTVETTDQNFYTDSWTRERGPYEADNYIHQLASLYLSGDPTLGEYSMEYFTDHSTWPQEWPLYVISSVYDNWQRTGSLAQVKRMYSALTGKLLSKQFNPVTGTIDESDAIVDWPAGERDGYVFAARNTILNALSYSNYRDMAAMATALGRTDDAAGYTRTADTLRTTLNSAFWNASKGAYDDGLDANMKPTGHFALQASAFPAAFGVPASEQQYAGVAAYMASRGMACGVYCSGFLLQGLYNAGDAQAALDLLTSDSTNSWRHMIDLGAGATGEAWDPAQKSNMTWSHAWAAAPAYVIPRDMYGVAPTSPGYRTFTVTPQPGDQTYGSVSTPTVKGTVAAAFHKQSGRTDLGVLVPGNSTATVSVPVTDGDTGDTVYVDGLATPATRDNGRLAVAVGVGCHVLSTSADPGVRGDQALTGICRQTDDAGDAPTGSLATTARHATTGQAVPVTLTLDQQVTGLTAADIQVANGTASAPARHGTGAAGTTWTFTVTPDGRGPVRVRLPAAAVHGTTGSANLPVTPLVIPGDAPTSG</sequence>
<keyword evidence="11" id="KW-1185">Reference proteome</keyword>
<evidence type="ECO:0000313" key="11">
    <source>
        <dbReference type="Proteomes" id="UP000749040"/>
    </source>
</evidence>
<dbReference type="GO" id="GO:0016787">
    <property type="term" value="F:hydrolase activity"/>
    <property type="evidence" value="ECO:0007669"/>
    <property type="project" value="UniProtKB-KW"/>
</dbReference>
<feature type="domain" description="Alpha-L-rhamnosidase six-hairpin glycosidase" evidence="7">
    <location>
        <begin position="637"/>
        <end position="953"/>
    </location>
</feature>
<dbReference type="EC" id="3.2.1.40" evidence="2"/>
<comment type="caution">
    <text evidence="10">The sequence shown here is derived from an EMBL/GenBank/DDBJ whole genome shotgun (WGS) entry which is preliminary data.</text>
</comment>
<dbReference type="PANTHER" id="PTHR33307">
    <property type="entry name" value="ALPHA-RHAMNOSIDASE (EUROFUNG)"/>
    <property type="match status" value="1"/>
</dbReference>
<dbReference type="InterPro" id="IPR012341">
    <property type="entry name" value="6hp_glycosidase-like_sf"/>
</dbReference>
<proteinExistence type="predicted"/>
<evidence type="ECO:0000256" key="2">
    <source>
        <dbReference type="ARBA" id="ARBA00012652"/>
    </source>
</evidence>
<feature type="domain" description="Bacterial Ig-like" evidence="9">
    <location>
        <begin position="1085"/>
        <end position="1172"/>
    </location>
</feature>
<dbReference type="Pfam" id="PF17390">
    <property type="entry name" value="Bac_rhamnosid_C"/>
    <property type="match status" value="1"/>
</dbReference>
<evidence type="ECO:0000259" key="6">
    <source>
        <dbReference type="Pfam" id="PF08531"/>
    </source>
</evidence>
<dbReference type="Gene3D" id="2.60.420.10">
    <property type="entry name" value="Maltose phosphorylase, domain 3"/>
    <property type="match status" value="1"/>
</dbReference>
<gene>
    <name evidence="10" type="ORF">ITX44_06955</name>
</gene>
<name>A0ABS2TLR0_9ACTN</name>
<dbReference type="InterPro" id="IPR035396">
    <property type="entry name" value="Bac_rhamnosid6H"/>
</dbReference>
<dbReference type="InterPro" id="IPR016007">
    <property type="entry name" value="Alpha_rhamnosid"/>
</dbReference>
<feature type="domain" description="Alpha-L-rhamnosidase C-terminal" evidence="8">
    <location>
        <begin position="959"/>
        <end position="1027"/>
    </location>
</feature>